<dbReference type="AlphaFoldDB" id="A0A512CEB1"/>
<name>A0A512CEB1_9BACT</name>
<organism evidence="2 3">
    <name type="scientific">Cyclobacterium qasimii</name>
    <dbReference type="NCBI Taxonomy" id="1350429"/>
    <lineage>
        <taxon>Bacteria</taxon>
        <taxon>Pseudomonadati</taxon>
        <taxon>Bacteroidota</taxon>
        <taxon>Cytophagia</taxon>
        <taxon>Cytophagales</taxon>
        <taxon>Cyclobacteriaceae</taxon>
        <taxon>Cyclobacterium</taxon>
    </lineage>
</organism>
<accession>A0A512CEB1</accession>
<proteinExistence type="inferred from homology"/>
<dbReference type="GO" id="GO:0019239">
    <property type="term" value="F:deaminase activity"/>
    <property type="evidence" value="ECO:0007669"/>
    <property type="project" value="TreeGrafter"/>
</dbReference>
<reference evidence="2 3" key="1">
    <citation type="submission" date="2019-07" db="EMBL/GenBank/DDBJ databases">
        <title>Whole genome shotgun sequence of Cyclobacterium qasimii NBRC 106168.</title>
        <authorList>
            <person name="Hosoyama A."/>
            <person name="Uohara A."/>
            <person name="Ohji S."/>
            <person name="Ichikawa N."/>
        </authorList>
    </citation>
    <scope>NUCLEOTIDE SEQUENCE [LARGE SCALE GENOMIC DNA]</scope>
    <source>
        <strain evidence="2 3">NBRC 106168</strain>
    </source>
</reference>
<gene>
    <name evidence="2" type="ORF">CQA01_30790</name>
</gene>
<evidence type="ECO:0008006" key="4">
    <source>
        <dbReference type="Google" id="ProtNLM"/>
    </source>
</evidence>
<dbReference type="GO" id="GO:0005829">
    <property type="term" value="C:cytosol"/>
    <property type="evidence" value="ECO:0007669"/>
    <property type="project" value="TreeGrafter"/>
</dbReference>
<dbReference type="CDD" id="cd00448">
    <property type="entry name" value="YjgF_YER057c_UK114_family"/>
    <property type="match status" value="1"/>
</dbReference>
<dbReference type="RefSeq" id="WP_020888765.1">
    <property type="nucleotide sequence ID" value="NZ_BJYV01000016.1"/>
</dbReference>
<sequence>MNHKKNTFINPKELFDPIQNGFSHIAKIPEGKTLFYFSGQWASDTNGKLVSLEFEAQVRQTVANIKTALEAVQLSINDVVKQTVYIVDFTLEKKQILIDIAAKEWKAENFPASSIIPLPLLATAPHCQIEIEIIAAK</sequence>
<evidence type="ECO:0000313" key="3">
    <source>
        <dbReference type="Proteomes" id="UP000321301"/>
    </source>
</evidence>
<evidence type="ECO:0000256" key="1">
    <source>
        <dbReference type="ARBA" id="ARBA00010552"/>
    </source>
</evidence>
<keyword evidence="3" id="KW-1185">Reference proteome</keyword>
<evidence type="ECO:0000313" key="2">
    <source>
        <dbReference type="EMBL" id="GEO22545.1"/>
    </source>
</evidence>
<dbReference type="Gene3D" id="3.30.1330.40">
    <property type="entry name" value="RutC-like"/>
    <property type="match status" value="1"/>
</dbReference>
<dbReference type="Proteomes" id="UP000321301">
    <property type="component" value="Unassembled WGS sequence"/>
</dbReference>
<dbReference type="PANTHER" id="PTHR11803">
    <property type="entry name" value="2-IMINOBUTANOATE/2-IMINOPROPANOATE DEAMINASE RIDA"/>
    <property type="match status" value="1"/>
</dbReference>
<comment type="caution">
    <text evidence="2">The sequence shown here is derived from an EMBL/GenBank/DDBJ whole genome shotgun (WGS) entry which is preliminary data.</text>
</comment>
<protein>
    <recommendedName>
        <fullName evidence="4">Enamine deaminase RidA</fullName>
    </recommendedName>
</protein>
<dbReference type="InterPro" id="IPR006175">
    <property type="entry name" value="YjgF/YER057c/UK114"/>
</dbReference>
<dbReference type="InterPro" id="IPR035959">
    <property type="entry name" value="RutC-like_sf"/>
</dbReference>
<dbReference type="Pfam" id="PF01042">
    <property type="entry name" value="Ribonuc_L-PSP"/>
    <property type="match status" value="1"/>
</dbReference>
<comment type="similarity">
    <text evidence="1">Belongs to the RutC family.</text>
</comment>
<dbReference type="SUPFAM" id="SSF55298">
    <property type="entry name" value="YjgF-like"/>
    <property type="match status" value="1"/>
</dbReference>
<dbReference type="PANTHER" id="PTHR11803:SF58">
    <property type="entry name" value="PROTEIN HMF1-RELATED"/>
    <property type="match status" value="1"/>
</dbReference>
<dbReference type="EMBL" id="BJYV01000016">
    <property type="protein sequence ID" value="GEO22545.1"/>
    <property type="molecule type" value="Genomic_DNA"/>
</dbReference>